<accession>A0A3G9IWR7</accession>
<reference evidence="3 4" key="1">
    <citation type="submission" date="2018-11" db="EMBL/GenBank/DDBJ databases">
        <title>Complete genome sequence of Nocardioides baekrokdamisoli strain KCTC 39748.</title>
        <authorList>
            <person name="Kang S.W."/>
            <person name="Lee K.C."/>
            <person name="Kim K.K."/>
            <person name="Kim J.S."/>
            <person name="Kim D.S."/>
            <person name="Ko S.H."/>
            <person name="Yang S.H."/>
            <person name="Shin Y.K."/>
            <person name="Lee J.S."/>
        </authorList>
    </citation>
    <scope>NUCLEOTIDE SEQUENCE [LARGE SCALE GENOMIC DNA]</scope>
    <source>
        <strain evidence="3 4">KCTC 39748</strain>
    </source>
</reference>
<evidence type="ECO:0000256" key="1">
    <source>
        <dbReference type="SAM" id="MobiDB-lite"/>
    </source>
</evidence>
<dbReference type="EMBL" id="AP019307">
    <property type="protein sequence ID" value="BBH18131.1"/>
    <property type="molecule type" value="Genomic_DNA"/>
</dbReference>
<feature type="region of interest" description="Disordered" evidence="1">
    <location>
        <begin position="52"/>
        <end position="90"/>
    </location>
</feature>
<gene>
    <name evidence="3" type="ORF">Back2_24180</name>
</gene>
<feature type="compositionally biased region" description="Polar residues" evidence="1">
    <location>
        <begin position="177"/>
        <end position="192"/>
    </location>
</feature>
<evidence type="ECO:0000256" key="2">
    <source>
        <dbReference type="SAM" id="Phobius"/>
    </source>
</evidence>
<name>A0A3G9IWR7_9ACTN</name>
<keyword evidence="2" id="KW-1133">Transmembrane helix</keyword>
<evidence type="ECO:0000313" key="3">
    <source>
        <dbReference type="EMBL" id="BBH18131.1"/>
    </source>
</evidence>
<dbReference type="KEGG" id="nbe:Back2_24180"/>
<keyword evidence="2" id="KW-0472">Membrane</keyword>
<keyword evidence="2" id="KW-0812">Transmembrane</keyword>
<protein>
    <submittedName>
        <fullName evidence="3">Uncharacterized protein</fullName>
    </submittedName>
</protein>
<dbReference type="Proteomes" id="UP000271573">
    <property type="component" value="Chromosome"/>
</dbReference>
<sequence>MRPERAVRWAGCVEANYVTKQWTIVLAILATCAIGGAGVLIGRAIVTHSVGADGPPAQSQSPMPPSVGAQPAPTATSSSGDSATPPPATYPTMASAAAMLGKIICPTGALQEAGMSGREDGSWFAASGGYFRGDFVYKCMRPDGSFDERGGTTHFWTSNVTFGLESAASQQALTNCNSNPGEGSATNQSPNNEGPVWEVMGMQLPTSAYAQLETQSGGMMECPASVAAKLSGGQDGP</sequence>
<proteinExistence type="predicted"/>
<keyword evidence="4" id="KW-1185">Reference proteome</keyword>
<organism evidence="3 4">
    <name type="scientific">Nocardioides baekrokdamisoli</name>
    <dbReference type="NCBI Taxonomy" id="1804624"/>
    <lineage>
        <taxon>Bacteria</taxon>
        <taxon>Bacillati</taxon>
        <taxon>Actinomycetota</taxon>
        <taxon>Actinomycetes</taxon>
        <taxon>Propionibacteriales</taxon>
        <taxon>Nocardioidaceae</taxon>
        <taxon>Nocardioides</taxon>
    </lineage>
</organism>
<feature type="region of interest" description="Disordered" evidence="1">
    <location>
        <begin position="177"/>
        <end position="197"/>
    </location>
</feature>
<dbReference type="AlphaFoldDB" id="A0A3G9IWR7"/>
<evidence type="ECO:0000313" key="4">
    <source>
        <dbReference type="Proteomes" id="UP000271573"/>
    </source>
</evidence>
<feature type="transmembrane region" description="Helical" evidence="2">
    <location>
        <begin position="24"/>
        <end position="46"/>
    </location>
</feature>